<name>A0A9D7SB67_9BACT</name>
<comment type="caution">
    <text evidence="1">The sequence shown here is derived from an EMBL/GenBank/DDBJ whole genome shotgun (WGS) entry which is preliminary data.</text>
</comment>
<reference evidence="1 2" key="1">
    <citation type="submission" date="2020-10" db="EMBL/GenBank/DDBJ databases">
        <title>Connecting structure to function with the recovery of over 1000 high-quality activated sludge metagenome-assembled genomes encoding full-length rRNA genes using long-read sequencing.</title>
        <authorList>
            <person name="Singleton C.M."/>
            <person name="Petriglieri F."/>
            <person name="Kristensen J.M."/>
            <person name="Kirkegaard R.H."/>
            <person name="Michaelsen T.Y."/>
            <person name="Andersen M.H."/>
            <person name="Karst S.M."/>
            <person name="Dueholm M.S."/>
            <person name="Nielsen P.H."/>
            <person name="Albertsen M."/>
        </authorList>
    </citation>
    <scope>NUCLEOTIDE SEQUENCE [LARGE SCALE GENOMIC DNA]</scope>
    <source>
        <strain evidence="1">Ribe_18-Q3-R11-54_BAT3C.373</strain>
    </source>
</reference>
<evidence type="ECO:0000313" key="2">
    <source>
        <dbReference type="Proteomes" id="UP000808349"/>
    </source>
</evidence>
<proteinExistence type="predicted"/>
<gene>
    <name evidence="1" type="ORF">IPO85_13230</name>
</gene>
<sequence>MKIHIFIIIFLLSFHNNTVFSQKIQFSVELIANPAFTKTNIKDFYGNKYSDTNVLIFGDEAPEKGIFGYNHGLYLGCNFKNKYSVHVGITRSLKGQRNSKIKSLKDGEYHYGAFSEYSNEYIIQFSRINVKLVQNNYFDFNLGFIISKQLEIIAGKYQQYSIWKGRSLIGSYDISYSQELNILRPGIITEVDYQLLKNKWFKFKVGIKWNHYFRSYNYPYFSSNPANKPKGYAMSFGPSFKLNYHTK</sequence>
<evidence type="ECO:0000313" key="1">
    <source>
        <dbReference type="EMBL" id="MBK9718445.1"/>
    </source>
</evidence>
<dbReference type="EMBL" id="JADKFW010000010">
    <property type="protein sequence ID" value="MBK9718445.1"/>
    <property type="molecule type" value="Genomic_DNA"/>
</dbReference>
<accession>A0A9D7SB67</accession>
<organism evidence="1 2">
    <name type="scientific">Candidatus Defluviibacterium haderslevense</name>
    <dbReference type="NCBI Taxonomy" id="2981993"/>
    <lineage>
        <taxon>Bacteria</taxon>
        <taxon>Pseudomonadati</taxon>
        <taxon>Bacteroidota</taxon>
        <taxon>Saprospiria</taxon>
        <taxon>Saprospirales</taxon>
        <taxon>Saprospiraceae</taxon>
        <taxon>Candidatus Defluviibacterium</taxon>
    </lineage>
</organism>
<protein>
    <submittedName>
        <fullName evidence="1">Uncharacterized protein</fullName>
    </submittedName>
</protein>
<dbReference type="AlphaFoldDB" id="A0A9D7SB67"/>
<dbReference type="Proteomes" id="UP000808349">
    <property type="component" value="Unassembled WGS sequence"/>
</dbReference>